<proteinExistence type="predicted"/>
<dbReference type="PROSITE" id="PS51257">
    <property type="entry name" value="PROKAR_LIPOPROTEIN"/>
    <property type="match status" value="1"/>
</dbReference>
<reference evidence="2" key="2">
    <citation type="submission" date="2025-09" db="UniProtKB">
        <authorList>
            <consortium name="Ensembl"/>
        </authorList>
    </citation>
    <scope>IDENTIFICATION</scope>
</reference>
<name>A0A672QPW0_SINGR</name>
<dbReference type="Proteomes" id="UP000472262">
    <property type="component" value="Unassembled WGS sequence"/>
</dbReference>
<dbReference type="InParanoid" id="A0A672QPW0"/>
<feature type="region of interest" description="Disordered" evidence="1">
    <location>
        <begin position="37"/>
        <end position="61"/>
    </location>
</feature>
<protein>
    <recommendedName>
        <fullName evidence="4">C-type lectin domain-containing protein</fullName>
    </recommendedName>
</protein>
<keyword evidence="3" id="KW-1185">Reference proteome</keyword>
<dbReference type="AlphaFoldDB" id="A0A672QPW0"/>
<evidence type="ECO:0000313" key="2">
    <source>
        <dbReference type="Ensembl" id="ENSSGRP00000078144.1"/>
    </source>
</evidence>
<accession>A0A672QPW0</accession>
<evidence type="ECO:0008006" key="4">
    <source>
        <dbReference type="Google" id="ProtNLM"/>
    </source>
</evidence>
<evidence type="ECO:0000313" key="3">
    <source>
        <dbReference type="Proteomes" id="UP000472262"/>
    </source>
</evidence>
<organism evidence="2 3">
    <name type="scientific">Sinocyclocheilus grahami</name>
    <name type="common">Dianchi golden-line fish</name>
    <name type="synonym">Barbus grahami</name>
    <dbReference type="NCBI Taxonomy" id="75366"/>
    <lineage>
        <taxon>Eukaryota</taxon>
        <taxon>Metazoa</taxon>
        <taxon>Chordata</taxon>
        <taxon>Craniata</taxon>
        <taxon>Vertebrata</taxon>
        <taxon>Euteleostomi</taxon>
        <taxon>Actinopterygii</taxon>
        <taxon>Neopterygii</taxon>
        <taxon>Teleostei</taxon>
        <taxon>Ostariophysi</taxon>
        <taxon>Cypriniformes</taxon>
        <taxon>Cyprinidae</taxon>
        <taxon>Cyprininae</taxon>
        <taxon>Sinocyclocheilus</taxon>
    </lineage>
</organism>
<evidence type="ECO:0000256" key="1">
    <source>
        <dbReference type="SAM" id="MobiDB-lite"/>
    </source>
</evidence>
<reference evidence="2" key="1">
    <citation type="submission" date="2025-08" db="UniProtKB">
        <authorList>
            <consortium name="Ensembl"/>
        </authorList>
    </citation>
    <scope>IDENTIFICATION</scope>
</reference>
<dbReference type="Ensembl" id="ENSSGRT00000083199.1">
    <property type="protein sequence ID" value="ENSSGRP00000078144.1"/>
    <property type="gene ID" value="ENSSGRG00000039580.1"/>
</dbReference>
<sequence>MALLKNQICAVLLLHDEFIKQEFMVLAAAQSTGSCPANAGVPGSPGHNGSPGRDGRDGFPGTNGEKGDPGLCFYLVLGFCIFRKVGQKYYVSDELVGNFEKAQKFCSDAEVKMRINLLPYMLVQQTERKKGIFQTIIMEQRTEQLFRNVVCGMTLTVIQSGMWCVNCENDYEFLLL</sequence>